<comment type="subcellular location">
    <subcellularLocation>
        <location evidence="1">Membrane</location>
        <topology evidence="1">Multi-pass membrane protein</topology>
    </subcellularLocation>
</comment>
<evidence type="ECO:0000313" key="7">
    <source>
        <dbReference type="Proteomes" id="UP000442990"/>
    </source>
</evidence>
<gene>
    <name evidence="6" type="ORF">F8144_11640</name>
</gene>
<dbReference type="AlphaFoldDB" id="A0A7J5DJC2"/>
<dbReference type="PANTHER" id="PTHR42723:SF1">
    <property type="entry name" value="CHLOROPHYLL SYNTHASE, CHLOROPLASTIC"/>
    <property type="match status" value="1"/>
</dbReference>
<evidence type="ECO:0000256" key="1">
    <source>
        <dbReference type="ARBA" id="ARBA00004141"/>
    </source>
</evidence>
<reference evidence="6 7" key="1">
    <citation type="submission" date="2019-09" db="EMBL/GenBank/DDBJ databases">
        <title>Isolation and identification of active actinomycetes.</title>
        <authorList>
            <person name="Yu Z."/>
            <person name="Han C."/>
            <person name="Yu B."/>
        </authorList>
    </citation>
    <scope>NUCLEOTIDE SEQUENCE [LARGE SCALE GENOMIC DNA]</scope>
    <source>
        <strain evidence="6 7">NEAU-H2</strain>
    </source>
</reference>
<organism evidence="6 7">
    <name type="scientific">Streptomyces triticiradicis</name>
    <dbReference type="NCBI Taxonomy" id="2651189"/>
    <lineage>
        <taxon>Bacteria</taxon>
        <taxon>Bacillati</taxon>
        <taxon>Actinomycetota</taxon>
        <taxon>Actinomycetes</taxon>
        <taxon>Kitasatosporales</taxon>
        <taxon>Streptomycetaceae</taxon>
        <taxon>Streptomyces</taxon>
    </lineage>
</organism>
<dbReference type="InterPro" id="IPR044878">
    <property type="entry name" value="UbiA_sf"/>
</dbReference>
<comment type="caution">
    <text evidence="6">The sequence shown here is derived from an EMBL/GenBank/DDBJ whole genome shotgun (WGS) entry which is preliminary data.</text>
</comment>
<dbReference type="EMBL" id="WBKG01000007">
    <property type="protein sequence ID" value="KAB1988783.1"/>
    <property type="molecule type" value="Genomic_DNA"/>
</dbReference>
<dbReference type="GO" id="GO:0016765">
    <property type="term" value="F:transferase activity, transferring alkyl or aryl (other than methyl) groups"/>
    <property type="evidence" value="ECO:0007669"/>
    <property type="project" value="InterPro"/>
</dbReference>
<sequence>MRFLAGAVLAAGGRFSGLGASVFVAGIGWTLATLFTYGINGVCDVHEDLVNKTGRPIARGELPPGTAAVWTWLCAAGSVIVMLSTGSPLLITYDLLFLLLGYAYSAAPLQLKRTAAGASGSVLLMGLLTYAAGWTAAGSTLPTGPDLAVACTMSLWMAAVGAVTKDFSHVAGDAAAGRRSSVTAWGDGTARLVAAAGALVVAGGFATVAAHRPALLGPAAAVLLCGAVAVAVLCRTTRGDEARARTPYRAFMVTQYLVHLAVFARLVWPTP</sequence>
<dbReference type="InterPro" id="IPR050475">
    <property type="entry name" value="Prenyltransferase_related"/>
</dbReference>
<evidence type="ECO:0000256" key="3">
    <source>
        <dbReference type="ARBA" id="ARBA00022989"/>
    </source>
</evidence>
<proteinExistence type="predicted"/>
<dbReference type="Pfam" id="PF01040">
    <property type="entry name" value="UbiA"/>
    <property type="match status" value="1"/>
</dbReference>
<feature type="transmembrane region" description="Helical" evidence="5">
    <location>
        <begin position="147"/>
        <end position="167"/>
    </location>
</feature>
<accession>A0A7J5DJC2</accession>
<feature type="transmembrane region" description="Helical" evidence="5">
    <location>
        <begin position="215"/>
        <end position="234"/>
    </location>
</feature>
<keyword evidence="4 5" id="KW-0472">Membrane</keyword>
<dbReference type="PANTHER" id="PTHR42723">
    <property type="entry name" value="CHLOROPHYLL SYNTHASE"/>
    <property type="match status" value="1"/>
</dbReference>
<keyword evidence="3 5" id="KW-1133">Transmembrane helix</keyword>
<dbReference type="Gene3D" id="1.10.357.140">
    <property type="entry name" value="UbiA prenyltransferase"/>
    <property type="match status" value="1"/>
</dbReference>
<evidence type="ECO:0000256" key="5">
    <source>
        <dbReference type="SAM" id="Phobius"/>
    </source>
</evidence>
<feature type="transmembrane region" description="Helical" evidence="5">
    <location>
        <begin position="69"/>
        <end position="102"/>
    </location>
</feature>
<dbReference type="Proteomes" id="UP000442990">
    <property type="component" value="Unassembled WGS sequence"/>
</dbReference>
<dbReference type="InterPro" id="IPR000537">
    <property type="entry name" value="UbiA_prenyltransferase"/>
</dbReference>
<evidence type="ECO:0008006" key="8">
    <source>
        <dbReference type="Google" id="ProtNLM"/>
    </source>
</evidence>
<keyword evidence="2 5" id="KW-0812">Transmembrane</keyword>
<evidence type="ECO:0000313" key="6">
    <source>
        <dbReference type="EMBL" id="KAB1988783.1"/>
    </source>
</evidence>
<keyword evidence="7" id="KW-1185">Reference proteome</keyword>
<feature type="transmembrane region" description="Helical" evidence="5">
    <location>
        <begin position="246"/>
        <end position="268"/>
    </location>
</feature>
<feature type="transmembrane region" description="Helical" evidence="5">
    <location>
        <begin position="188"/>
        <end position="209"/>
    </location>
</feature>
<feature type="transmembrane region" description="Helical" evidence="5">
    <location>
        <begin position="114"/>
        <end position="135"/>
    </location>
</feature>
<evidence type="ECO:0000256" key="2">
    <source>
        <dbReference type="ARBA" id="ARBA00022692"/>
    </source>
</evidence>
<name>A0A7J5DJC2_9ACTN</name>
<dbReference type="GO" id="GO:0016020">
    <property type="term" value="C:membrane"/>
    <property type="evidence" value="ECO:0007669"/>
    <property type="project" value="UniProtKB-SubCell"/>
</dbReference>
<protein>
    <recommendedName>
        <fullName evidence="8">Homogenitisate phytyltransferase</fullName>
    </recommendedName>
</protein>
<evidence type="ECO:0000256" key="4">
    <source>
        <dbReference type="ARBA" id="ARBA00023136"/>
    </source>
</evidence>